<dbReference type="FunFam" id="1.25.40.10:FF:000090">
    <property type="entry name" value="Pentatricopeptide repeat-containing protein, chloroplastic"/>
    <property type="match status" value="1"/>
</dbReference>
<dbReference type="GO" id="GO:0008270">
    <property type="term" value="F:zinc ion binding"/>
    <property type="evidence" value="ECO:0007669"/>
    <property type="project" value="InterPro"/>
</dbReference>
<feature type="repeat" description="PPR" evidence="2">
    <location>
        <begin position="192"/>
        <end position="226"/>
    </location>
</feature>
<dbReference type="Pfam" id="PF14432">
    <property type="entry name" value="DYW_deaminase"/>
    <property type="match status" value="1"/>
</dbReference>
<name>A0A8J5LBR5_ZINOF</name>
<dbReference type="Proteomes" id="UP000734854">
    <property type="component" value="Unassembled WGS sequence"/>
</dbReference>
<dbReference type="InterPro" id="IPR002885">
    <property type="entry name" value="PPR_rpt"/>
</dbReference>
<sequence length="887" mass="99052">MGKGQFSDRRRNRTGGAGKRNTQACDPLSEVVSPMATALSFHSSASINAHGISSRTYQRKRQSTPSLEPHARLLTGASVSSTGKPRTSRPNQARIARTLLSFITFGRIQEALSLFESTQKPDTFLWNLMIRGCATAELYENAIGLYRRMQAAGVRADHFTFPFVIKSCANVSAFEEGLKVHAKLFRVGLDSDLFICNSLVAMYVKFGFVEDAENVFDEMPVRDDVSWNSLVNGYVSNGEGWKALRCVKQMQERFGSRLDWFGITSALAACCSVGSLKHGKEIHCYVMRNVLELDIKLQTTLLDMYCKTGDLAGAERLFDSMSDRNVVTWNAMVGGYSLNGEPQQAFASAIQMQDNGVDLDVITLVNLLPACAESKSLHRGKSVHAFATRRGLIPHLVLETALVDMYGKCGKVLSSLYLFEKMSEKSLVSWNAMISGFVQNGRNMEAIQLFLELQKSSLLPDAFTISTITLAYAKLAWLWQGKQIHSYSLKLGYQSDSVVMNSIICMYAMCGDMNTSRLVFDRLTHKNVASWNMLIMGYGIHGHGETALRLFSDMKECGLKPDQSTFASVLSACSTSGLIDEGWLHFSSMRPEYDMNPEIEHYRCMVDLLGRSGDLEAATNLINKMPLVPTARIWGSLLTASKNNRNIEVAEYAAGKIFQLEHENTGCYILLSSMYADAGKREDAERMMSLMKQEGLEKTTVRSLVELGRRSYSFINGDRLHAQSSRIHEVSSILLNKIGEATYEPGNVFNPTDIVIKKNNSPNRHSVKLAVVFGLISSPVGVPVLVKKNGTMCNRSHQAIKLISGFNGREIIVNRRKSARTSRRVSFHPSKQGPRRGDLAFWPMSLSIGVSDYYIFWPSIGTSFPRLHTHFKNQRHHHLLLRRKKRS</sequence>
<feature type="domain" description="DYW" evidence="4">
    <location>
        <begin position="758"/>
        <end position="814"/>
    </location>
</feature>
<feature type="repeat" description="PPR" evidence="2">
    <location>
        <begin position="294"/>
        <end position="328"/>
    </location>
</feature>
<proteinExistence type="predicted"/>
<feature type="compositionally biased region" description="Polar residues" evidence="3">
    <location>
        <begin position="77"/>
        <end position="91"/>
    </location>
</feature>
<dbReference type="NCBIfam" id="TIGR00756">
    <property type="entry name" value="PPR"/>
    <property type="match status" value="6"/>
</dbReference>
<dbReference type="PROSITE" id="PS51375">
    <property type="entry name" value="PPR"/>
    <property type="match status" value="6"/>
</dbReference>
<evidence type="ECO:0000256" key="3">
    <source>
        <dbReference type="SAM" id="MobiDB-lite"/>
    </source>
</evidence>
<dbReference type="GO" id="GO:0003729">
    <property type="term" value="F:mRNA binding"/>
    <property type="evidence" value="ECO:0007669"/>
    <property type="project" value="UniProtKB-ARBA"/>
</dbReference>
<dbReference type="FunFam" id="1.25.40.10:FF:000073">
    <property type="entry name" value="Pentatricopeptide repeat-containing protein chloroplastic"/>
    <property type="match status" value="2"/>
</dbReference>
<accession>A0A8J5LBR5</accession>
<feature type="repeat" description="PPR" evidence="2">
    <location>
        <begin position="527"/>
        <end position="561"/>
    </location>
</feature>
<evidence type="ECO:0000313" key="6">
    <source>
        <dbReference type="Proteomes" id="UP000734854"/>
    </source>
</evidence>
<gene>
    <name evidence="5" type="ORF">ZIOFF_019542</name>
</gene>
<dbReference type="FunFam" id="1.25.40.10:FF:000344">
    <property type="entry name" value="Pentatricopeptide repeat-containing protein"/>
    <property type="match status" value="1"/>
</dbReference>
<keyword evidence="6" id="KW-1185">Reference proteome</keyword>
<evidence type="ECO:0000256" key="2">
    <source>
        <dbReference type="PROSITE-ProRule" id="PRU00708"/>
    </source>
</evidence>
<dbReference type="Pfam" id="PF01535">
    <property type="entry name" value="PPR"/>
    <property type="match status" value="6"/>
</dbReference>
<feature type="repeat" description="PPR" evidence="2">
    <location>
        <begin position="426"/>
        <end position="460"/>
    </location>
</feature>
<dbReference type="InterPro" id="IPR032867">
    <property type="entry name" value="DYW_dom"/>
</dbReference>
<feature type="region of interest" description="Disordered" evidence="3">
    <location>
        <begin position="1"/>
        <end position="27"/>
    </location>
</feature>
<comment type="caution">
    <text evidence="5">The sequence shown here is derived from an EMBL/GenBank/DDBJ whole genome shotgun (WGS) entry which is preliminary data.</text>
</comment>
<dbReference type="Gene3D" id="1.25.40.10">
    <property type="entry name" value="Tetratricopeptide repeat domain"/>
    <property type="match status" value="5"/>
</dbReference>
<dbReference type="InterPro" id="IPR046960">
    <property type="entry name" value="PPR_At4g14850-like_plant"/>
</dbReference>
<dbReference type="InterPro" id="IPR046848">
    <property type="entry name" value="E_motif"/>
</dbReference>
<keyword evidence="1" id="KW-0677">Repeat</keyword>
<dbReference type="Pfam" id="PF20431">
    <property type="entry name" value="E_motif"/>
    <property type="match status" value="1"/>
</dbReference>
<dbReference type="Pfam" id="PF13041">
    <property type="entry name" value="PPR_2"/>
    <property type="match status" value="3"/>
</dbReference>
<organism evidence="5 6">
    <name type="scientific">Zingiber officinale</name>
    <name type="common">Ginger</name>
    <name type="synonym">Amomum zingiber</name>
    <dbReference type="NCBI Taxonomy" id="94328"/>
    <lineage>
        <taxon>Eukaryota</taxon>
        <taxon>Viridiplantae</taxon>
        <taxon>Streptophyta</taxon>
        <taxon>Embryophyta</taxon>
        <taxon>Tracheophyta</taxon>
        <taxon>Spermatophyta</taxon>
        <taxon>Magnoliopsida</taxon>
        <taxon>Liliopsida</taxon>
        <taxon>Zingiberales</taxon>
        <taxon>Zingiberaceae</taxon>
        <taxon>Zingiber</taxon>
    </lineage>
</organism>
<evidence type="ECO:0000259" key="4">
    <source>
        <dbReference type="Pfam" id="PF14432"/>
    </source>
</evidence>
<feature type="repeat" description="PPR" evidence="2">
    <location>
        <begin position="122"/>
        <end position="156"/>
    </location>
</feature>
<dbReference type="AlphaFoldDB" id="A0A8J5LBR5"/>
<protein>
    <recommendedName>
        <fullName evidence="4">DYW domain-containing protein</fullName>
    </recommendedName>
</protein>
<feature type="repeat" description="PPR" evidence="2">
    <location>
        <begin position="664"/>
        <end position="698"/>
    </location>
</feature>
<dbReference type="InterPro" id="IPR011990">
    <property type="entry name" value="TPR-like_helical_dom_sf"/>
</dbReference>
<dbReference type="GO" id="GO:0009451">
    <property type="term" value="P:RNA modification"/>
    <property type="evidence" value="ECO:0007669"/>
    <property type="project" value="InterPro"/>
</dbReference>
<feature type="region of interest" description="Disordered" evidence="3">
    <location>
        <begin position="52"/>
        <end position="91"/>
    </location>
</feature>
<reference evidence="5 6" key="1">
    <citation type="submission" date="2020-08" db="EMBL/GenBank/DDBJ databases">
        <title>Plant Genome Project.</title>
        <authorList>
            <person name="Zhang R.-G."/>
        </authorList>
    </citation>
    <scope>NUCLEOTIDE SEQUENCE [LARGE SCALE GENOMIC DNA]</scope>
    <source>
        <tissue evidence="5">Rhizome</tissue>
    </source>
</reference>
<dbReference type="EMBL" id="JACMSC010000005">
    <property type="protein sequence ID" value="KAG6522402.1"/>
    <property type="molecule type" value="Genomic_DNA"/>
</dbReference>
<evidence type="ECO:0000256" key="1">
    <source>
        <dbReference type="ARBA" id="ARBA00022737"/>
    </source>
</evidence>
<dbReference type="PANTHER" id="PTHR47926:SF452">
    <property type="entry name" value="PENTATRICOPEPTIDE REPEAT-CONTAINING PROTEIN"/>
    <property type="match status" value="1"/>
</dbReference>
<evidence type="ECO:0000313" key="5">
    <source>
        <dbReference type="EMBL" id="KAG6522402.1"/>
    </source>
</evidence>
<dbReference type="PANTHER" id="PTHR47926">
    <property type="entry name" value="PENTATRICOPEPTIDE REPEAT-CONTAINING PROTEIN"/>
    <property type="match status" value="1"/>
</dbReference>